<dbReference type="NCBIfam" id="TIGR03364">
    <property type="entry name" value="HpnW_proposed"/>
    <property type="match status" value="1"/>
</dbReference>
<evidence type="ECO:0000256" key="5">
    <source>
        <dbReference type="SAM" id="MobiDB-lite"/>
    </source>
</evidence>
<dbReference type="RefSeq" id="WP_129192099.1">
    <property type="nucleotide sequence ID" value="NZ_CP035491.1"/>
</dbReference>
<sequence length="411" mass="42884">MGIRADLAVVGAGVVGLGVALAAHRRGLRVVVIDRDASPQGASVRNFGHLCLTAQSGLARRLAITARPIWLELARDAGIPVAESGTLVAARADDEFAVLEQFAAARADEREHERAGGLASLGDGAEVRLLTADEAAERMPVPASSLVGGAFLPHDLQTDPRIAAPLLRRHLESLGVEFRLRTLVSAVAPGRVETSRGPIEADAVVVATNHDLDQLFPGVAERADVVRCALDMLRIRAELPTPLAAPLFTAWSLVRYAAWADLPATGALRERLHAEHPALAALDPNLMFTPQADGTLLAGDTHMRGASVSPFQAEAAFDAMLDATAELFGAARPTVVERWQGVYASGPDEFLVEETAPGVHLAAVTTGIGMTTGLGLGDHLVAAIADGTTTSGETSVFAPLPSASRPKGEPA</sequence>
<dbReference type="Proteomes" id="UP000291259">
    <property type="component" value="Chromosome"/>
</dbReference>
<feature type="domain" description="FAD dependent oxidoreductase" evidence="6">
    <location>
        <begin position="6"/>
        <end position="381"/>
    </location>
</feature>
<dbReference type="GO" id="GO:0005737">
    <property type="term" value="C:cytoplasm"/>
    <property type="evidence" value="ECO:0007669"/>
    <property type="project" value="TreeGrafter"/>
</dbReference>
<gene>
    <name evidence="7" type="ORF">ET445_15670</name>
</gene>
<keyword evidence="3" id="KW-0285">Flavoprotein</keyword>
<dbReference type="EMBL" id="CP035491">
    <property type="protein sequence ID" value="QAY74555.1"/>
    <property type="molecule type" value="Genomic_DNA"/>
</dbReference>
<reference evidence="7 8" key="1">
    <citation type="submission" date="2019-01" db="EMBL/GenBank/DDBJ databases">
        <title>Genome sequencing of strain FW100M-8.</title>
        <authorList>
            <person name="Heo J."/>
            <person name="Kim S.-J."/>
            <person name="Kim J.-S."/>
            <person name="Hong S.-B."/>
            <person name="Kwon S.-W."/>
        </authorList>
    </citation>
    <scope>NUCLEOTIDE SEQUENCE [LARGE SCALE GENOMIC DNA]</scope>
    <source>
        <strain evidence="7 8">FW100M-8</strain>
    </source>
</reference>
<dbReference type="Gene3D" id="3.30.9.10">
    <property type="entry name" value="D-Amino Acid Oxidase, subunit A, domain 2"/>
    <property type="match status" value="1"/>
</dbReference>
<comment type="cofactor">
    <cofactor evidence="1">
        <name>FAD</name>
        <dbReference type="ChEBI" id="CHEBI:57692"/>
    </cofactor>
</comment>
<dbReference type="PANTHER" id="PTHR13847:SF286">
    <property type="entry name" value="D-AMINO ACID DEHYDROGENASE"/>
    <property type="match status" value="1"/>
</dbReference>
<dbReference type="InterPro" id="IPR006076">
    <property type="entry name" value="FAD-dep_OxRdtase"/>
</dbReference>
<evidence type="ECO:0000313" key="8">
    <source>
        <dbReference type="Proteomes" id="UP000291259"/>
    </source>
</evidence>
<evidence type="ECO:0000256" key="1">
    <source>
        <dbReference type="ARBA" id="ARBA00001974"/>
    </source>
</evidence>
<protein>
    <submittedName>
        <fullName evidence="7">TIGR03364 family FAD-dependent oxidoreductase</fullName>
    </submittedName>
</protein>
<dbReference type="OrthoDB" id="9799943at2"/>
<dbReference type="PANTHER" id="PTHR13847">
    <property type="entry name" value="SARCOSINE DEHYDROGENASE-RELATED"/>
    <property type="match status" value="1"/>
</dbReference>
<comment type="similarity">
    <text evidence="2">Belongs to the DadA oxidoreductase family.</text>
</comment>
<keyword evidence="4" id="KW-0560">Oxidoreductase</keyword>
<dbReference type="SUPFAM" id="SSF51905">
    <property type="entry name" value="FAD/NAD(P)-binding domain"/>
    <property type="match status" value="1"/>
</dbReference>
<organism evidence="7 8">
    <name type="scientific">Agromyces protaetiae</name>
    <dbReference type="NCBI Taxonomy" id="2509455"/>
    <lineage>
        <taxon>Bacteria</taxon>
        <taxon>Bacillati</taxon>
        <taxon>Actinomycetota</taxon>
        <taxon>Actinomycetes</taxon>
        <taxon>Micrococcales</taxon>
        <taxon>Microbacteriaceae</taxon>
        <taxon>Agromyces</taxon>
    </lineage>
</organism>
<feature type="region of interest" description="Disordered" evidence="5">
    <location>
        <begin position="392"/>
        <end position="411"/>
    </location>
</feature>
<dbReference type="Pfam" id="PF01266">
    <property type="entry name" value="DAO"/>
    <property type="match status" value="1"/>
</dbReference>
<dbReference type="KEGG" id="agf:ET445_15670"/>
<dbReference type="InterPro" id="IPR017741">
    <property type="entry name" value="FAD-dependent_OxRdtase_HpnW"/>
</dbReference>
<evidence type="ECO:0000256" key="2">
    <source>
        <dbReference type="ARBA" id="ARBA00009410"/>
    </source>
</evidence>
<accession>A0A4P6FF43</accession>
<dbReference type="GO" id="GO:0016491">
    <property type="term" value="F:oxidoreductase activity"/>
    <property type="evidence" value="ECO:0007669"/>
    <property type="project" value="UniProtKB-KW"/>
</dbReference>
<dbReference type="InterPro" id="IPR036188">
    <property type="entry name" value="FAD/NAD-bd_sf"/>
</dbReference>
<evidence type="ECO:0000256" key="3">
    <source>
        <dbReference type="ARBA" id="ARBA00022630"/>
    </source>
</evidence>
<dbReference type="AlphaFoldDB" id="A0A4P6FF43"/>
<dbReference type="Gene3D" id="3.50.50.60">
    <property type="entry name" value="FAD/NAD(P)-binding domain"/>
    <property type="match status" value="1"/>
</dbReference>
<name>A0A4P6FF43_9MICO</name>
<evidence type="ECO:0000256" key="4">
    <source>
        <dbReference type="ARBA" id="ARBA00023002"/>
    </source>
</evidence>
<keyword evidence="8" id="KW-1185">Reference proteome</keyword>
<evidence type="ECO:0000313" key="7">
    <source>
        <dbReference type="EMBL" id="QAY74555.1"/>
    </source>
</evidence>
<proteinExistence type="inferred from homology"/>
<evidence type="ECO:0000259" key="6">
    <source>
        <dbReference type="Pfam" id="PF01266"/>
    </source>
</evidence>